<sequence length="162" mass="17903">MLHLTAFMLSHLSGTAFYRDHMERQPYNGSVAAGVLTSSRFLASTSRADPHTSSVGSFRDQLTYFCVFLVQAVMPLALVFWTQYTVASALSRITRTLATDAKQHRQEGWLGFVITRLDVDRIDSNAASGSAKFELNAADLTRKLEALVRVETSTSHQSAESL</sequence>
<accession>A0AAJ4XNV4</accession>
<protein>
    <submittedName>
        <fullName evidence="1">Uncharacterized protein</fullName>
    </submittedName>
</protein>
<keyword evidence="2" id="KW-1185">Reference proteome</keyword>
<proteinExistence type="predicted"/>
<reference evidence="1" key="1">
    <citation type="submission" date="2023-10" db="EMBL/GenBank/DDBJ databases">
        <authorList>
            <person name="Guldener U."/>
        </authorList>
    </citation>
    <scope>NUCLEOTIDE SEQUENCE</scope>
    <source>
        <strain evidence="1">Mp4</strain>
    </source>
</reference>
<evidence type="ECO:0000313" key="2">
    <source>
        <dbReference type="Proteomes" id="UP001294444"/>
    </source>
</evidence>
<evidence type="ECO:0000313" key="1">
    <source>
        <dbReference type="EMBL" id="SNX85750.1"/>
    </source>
</evidence>
<organism evidence="1 2">
    <name type="scientific">Melanopsichium pennsylvanicum</name>
    <dbReference type="NCBI Taxonomy" id="63383"/>
    <lineage>
        <taxon>Eukaryota</taxon>
        <taxon>Fungi</taxon>
        <taxon>Dikarya</taxon>
        <taxon>Basidiomycota</taxon>
        <taxon>Ustilaginomycotina</taxon>
        <taxon>Ustilaginomycetes</taxon>
        <taxon>Ustilaginales</taxon>
        <taxon>Ustilaginaceae</taxon>
        <taxon>Melanopsichium</taxon>
    </lineage>
</organism>
<dbReference type="Proteomes" id="UP001294444">
    <property type="component" value="Unassembled WGS sequence"/>
</dbReference>
<name>A0AAJ4XNV4_9BASI</name>
<dbReference type="AlphaFoldDB" id="A0AAJ4XNV4"/>
<dbReference type="EMBL" id="OAPG01000011">
    <property type="protein sequence ID" value="SNX85750.1"/>
    <property type="molecule type" value="Genomic_DNA"/>
</dbReference>
<gene>
    <name evidence="1" type="ORF">MEPE_04459</name>
</gene>
<comment type="caution">
    <text evidence="1">The sequence shown here is derived from an EMBL/GenBank/DDBJ whole genome shotgun (WGS) entry which is preliminary data.</text>
</comment>